<feature type="compositionally biased region" description="Basic residues" evidence="1">
    <location>
        <begin position="68"/>
        <end position="78"/>
    </location>
</feature>
<dbReference type="STRING" id="28573.A0A0U1LYZ7"/>
<keyword evidence="3" id="KW-1185">Reference proteome</keyword>
<gene>
    <name evidence="2" type="ORF">PISL3812_05588</name>
</gene>
<evidence type="ECO:0000256" key="1">
    <source>
        <dbReference type="SAM" id="MobiDB-lite"/>
    </source>
</evidence>
<feature type="compositionally biased region" description="Low complexity" evidence="1">
    <location>
        <begin position="125"/>
        <end position="139"/>
    </location>
</feature>
<dbReference type="EMBL" id="CVMT01000005">
    <property type="protein sequence ID" value="CRG88557.1"/>
    <property type="molecule type" value="Genomic_DNA"/>
</dbReference>
<evidence type="ECO:0000313" key="2">
    <source>
        <dbReference type="EMBL" id="CRG88557.1"/>
    </source>
</evidence>
<feature type="compositionally biased region" description="Polar residues" evidence="1">
    <location>
        <begin position="262"/>
        <end position="274"/>
    </location>
</feature>
<evidence type="ECO:0000313" key="3">
    <source>
        <dbReference type="Proteomes" id="UP000054383"/>
    </source>
</evidence>
<proteinExistence type="predicted"/>
<feature type="region of interest" description="Disordered" evidence="1">
    <location>
        <begin position="406"/>
        <end position="434"/>
    </location>
</feature>
<dbReference type="OMA" id="YATPMRT"/>
<feature type="region of interest" description="Disordered" evidence="1">
    <location>
        <begin position="363"/>
        <end position="390"/>
    </location>
</feature>
<dbReference type="OrthoDB" id="2142961at2759"/>
<evidence type="ECO:0008006" key="4">
    <source>
        <dbReference type="Google" id="ProtNLM"/>
    </source>
</evidence>
<feature type="region of interest" description="Disordered" evidence="1">
    <location>
        <begin position="1"/>
        <end position="337"/>
    </location>
</feature>
<feature type="compositionally biased region" description="Acidic residues" evidence="1">
    <location>
        <begin position="153"/>
        <end position="167"/>
    </location>
</feature>
<organism evidence="2 3">
    <name type="scientific">Talaromyces islandicus</name>
    <name type="common">Penicillium islandicum</name>
    <dbReference type="NCBI Taxonomy" id="28573"/>
    <lineage>
        <taxon>Eukaryota</taxon>
        <taxon>Fungi</taxon>
        <taxon>Dikarya</taxon>
        <taxon>Ascomycota</taxon>
        <taxon>Pezizomycotina</taxon>
        <taxon>Eurotiomycetes</taxon>
        <taxon>Eurotiomycetidae</taxon>
        <taxon>Eurotiales</taxon>
        <taxon>Trichocomaceae</taxon>
        <taxon>Talaromyces</taxon>
        <taxon>Talaromyces sect. Islandici</taxon>
    </lineage>
</organism>
<dbReference type="Proteomes" id="UP000054383">
    <property type="component" value="Unassembled WGS sequence"/>
</dbReference>
<sequence length="458" mass="49359">MSTQQPPTPKASRNSRRSQKKHNNAPSTEPRGTLLTTPPSSPPVSSSPGVAFAEGAMFNGDVNGNASSRKKNGTRSNKKSKENSRPNHNTQNSHSNHRHTSSQPSMASPPPLKDSPHYAGPTFHASPAPSALPMPSFFSKSVPDSGLPTALELDSEVDAETETEPEPDMTPSKPRAAAAHANHEPSPLDFLFKAAIDARSKAQQSPEVISKSRTPNTDSKAYQRPQSSANGIFSLELDEPERNAMPIGPAFATPYKDRMNALRSNGIHSQSTGDLNDAQRRVKTEELKNLLLNPKPQRPATASPQPAEANRGAVHGTNINYGSPLQTSSGPPTPLSAYTQRDARYANVGKLNYHSVYANGAPIQPRNASSALRQEFSPNGKPENAARMPHGHSFQSPYQGFSIPQRHNPPAHQGMNFHPSQSQAGGLDTKKMEDDLKRVLKLDLSSNMQPNGMQSSLA</sequence>
<accession>A0A0U1LYZ7</accession>
<feature type="compositionally biased region" description="Polar residues" evidence="1">
    <location>
        <begin position="317"/>
        <end position="330"/>
    </location>
</feature>
<feature type="compositionally biased region" description="Basic residues" evidence="1">
    <location>
        <begin position="13"/>
        <end position="23"/>
    </location>
</feature>
<dbReference type="Pfam" id="PF15365">
    <property type="entry name" value="PNRC"/>
    <property type="match status" value="1"/>
</dbReference>
<dbReference type="InterPro" id="IPR028322">
    <property type="entry name" value="PNRC-like_rgn"/>
</dbReference>
<reference evidence="2 3" key="1">
    <citation type="submission" date="2015-04" db="EMBL/GenBank/DDBJ databases">
        <authorList>
            <person name="Syromyatnikov M.Y."/>
            <person name="Popov V.N."/>
        </authorList>
    </citation>
    <scope>NUCLEOTIDE SEQUENCE [LARGE SCALE GENOMIC DNA]</scope>
    <source>
        <strain evidence="2">WF-38-12</strain>
    </source>
</reference>
<name>A0A0U1LYZ7_TALIS</name>
<protein>
    <recommendedName>
        <fullName evidence="4">Proteophosphoglycan 5</fullName>
    </recommendedName>
</protein>
<dbReference type="GO" id="GO:0016071">
    <property type="term" value="P:mRNA metabolic process"/>
    <property type="evidence" value="ECO:0007669"/>
    <property type="project" value="UniProtKB-ARBA"/>
</dbReference>
<feature type="compositionally biased region" description="Basic and acidic residues" evidence="1">
    <location>
        <begin position="277"/>
        <end position="288"/>
    </location>
</feature>
<dbReference type="AlphaFoldDB" id="A0A0U1LYZ7"/>
<feature type="compositionally biased region" description="Polar residues" evidence="1">
    <location>
        <begin position="201"/>
        <end position="231"/>
    </location>
</feature>